<proteinExistence type="inferred from homology"/>
<comment type="caution">
    <text evidence="9">The sequence shown here is derived from an EMBL/GenBank/DDBJ whole genome shotgun (WGS) entry which is preliminary data.</text>
</comment>
<evidence type="ECO:0000256" key="3">
    <source>
        <dbReference type="ARBA" id="ARBA00013190"/>
    </source>
</evidence>
<keyword evidence="6" id="KW-0560">Oxidoreductase</keyword>
<reference evidence="9" key="1">
    <citation type="submission" date="2016-06" db="EMBL/GenBank/DDBJ databases">
        <title>Draft Genome sequence of the fungus Inonotus baumii.</title>
        <authorList>
            <person name="Zhu H."/>
            <person name="Lin W."/>
        </authorList>
    </citation>
    <scope>NUCLEOTIDE SEQUENCE</scope>
    <source>
        <strain evidence="9">821</strain>
    </source>
</reference>
<evidence type="ECO:0000313" key="10">
    <source>
        <dbReference type="Proteomes" id="UP000757232"/>
    </source>
</evidence>
<dbReference type="InterPro" id="IPR013154">
    <property type="entry name" value="ADH-like_N"/>
</dbReference>
<evidence type="ECO:0000256" key="4">
    <source>
        <dbReference type="ARBA" id="ARBA00022723"/>
    </source>
</evidence>
<dbReference type="InterPro" id="IPR020843">
    <property type="entry name" value="ER"/>
</dbReference>
<evidence type="ECO:0000256" key="7">
    <source>
        <dbReference type="ARBA" id="ARBA00023027"/>
    </source>
</evidence>
<dbReference type="PANTHER" id="PTHR42940:SF3">
    <property type="entry name" value="ALCOHOL DEHYDROGENASE 1-RELATED"/>
    <property type="match status" value="1"/>
</dbReference>
<dbReference type="CDD" id="cd08297">
    <property type="entry name" value="CAD3"/>
    <property type="match status" value="1"/>
</dbReference>
<feature type="domain" description="Enoyl reductase (ER)" evidence="8">
    <location>
        <begin position="91"/>
        <end position="436"/>
    </location>
</feature>
<accession>A0A9Q5HVF5</accession>
<evidence type="ECO:0000256" key="2">
    <source>
        <dbReference type="ARBA" id="ARBA00008072"/>
    </source>
</evidence>
<keyword evidence="7" id="KW-0520">NAD</keyword>
<name>A0A9Q5HVF5_SANBA</name>
<dbReference type="SUPFAM" id="SSF51735">
    <property type="entry name" value="NAD(P)-binding Rossmann-fold domains"/>
    <property type="match status" value="1"/>
</dbReference>
<evidence type="ECO:0000313" key="9">
    <source>
        <dbReference type="EMBL" id="OCB86738.1"/>
    </source>
</evidence>
<dbReference type="Pfam" id="PF08240">
    <property type="entry name" value="ADH_N"/>
    <property type="match status" value="1"/>
</dbReference>
<evidence type="ECO:0000256" key="1">
    <source>
        <dbReference type="ARBA" id="ARBA00001947"/>
    </source>
</evidence>
<comment type="cofactor">
    <cofactor evidence="1">
        <name>Zn(2+)</name>
        <dbReference type="ChEBI" id="CHEBI:29105"/>
    </cofactor>
</comment>
<dbReference type="PANTHER" id="PTHR42940">
    <property type="entry name" value="ALCOHOL DEHYDROGENASE 1-RELATED"/>
    <property type="match status" value="1"/>
</dbReference>
<dbReference type="Pfam" id="PF00107">
    <property type="entry name" value="ADH_zinc_N"/>
    <property type="match status" value="1"/>
</dbReference>
<dbReference type="Proteomes" id="UP000757232">
    <property type="component" value="Unassembled WGS sequence"/>
</dbReference>
<dbReference type="SMART" id="SM00829">
    <property type="entry name" value="PKS_ER"/>
    <property type="match status" value="1"/>
</dbReference>
<dbReference type="InterPro" id="IPR036291">
    <property type="entry name" value="NAD(P)-bd_dom_sf"/>
</dbReference>
<sequence length="439" mass="46244">MPELGTWGFADRVPMAAVPVRACSRVTTAINTSAYTFCRSSPRLHSLIQRASLSPSSSRNFSTTFSRTMPVLAGVSIPNVQTAAVVPKVGGDIEIRKQYPVKSPKELKPGECLVKLSHTGVCHTDLHAKKGDWPIPPINPLVGGHEGVGEVVAIGENTANSPVKLGDRVGIKWLANSCLDCEFCRQGAEPSKLTPIVLSHLFDCVNAQLSGYTVDGTFAQYAVSFVHHVTPIPANLDSAGAASILCAGVTVYKALKNSEARVGNYVVIPGAGGGLGHLAVQYAHAMGLRVIAIDTGADKEKLVKKLGAESWIDFKTTKDLVGDVIAASGGVGAHASIVVAAHPSAYEQAVDYLRPTGVLVVVGLPNAPLGANVFWTVFKSIKIVGSYVGNRQDAIEALDIASAGKVKVEYALKDLSDLKEVYEGLEKGIVPGRVVLSVH</sequence>
<dbReference type="InterPro" id="IPR013149">
    <property type="entry name" value="ADH-like_C"/>
</dbReference>
<dbReference type="AlphaFoldDB" id="A0A9Q5HVF5"/>
<dbReference type="GO" id="GO:0046872">
    <property type="term" value="F:metal ion binding"/>
    <property type="evidence" value="ECO:0007669"/>
    <property type="project" value="UniProtKB-KW"/>
</dbReference>
<dbReference type="InterPro" id="IPR011032">
    <property type="entry name" value="GroES-like_sf"/>
</dbReference>
<dbReference type="FunFam" id="3.40.50.720:FF:000039">
    <property type="entry name" value="Alcohol dehydrogenase AdhP"/>
    <property type="match status" value="1"/>
</dbReference>
<evidence type="ECO:0000256" key="5">
    <source>
        <dbReference type="ARBA" id="ARBA00022833"/>
    </source>
</evidence>
<protein>
    <recommendedName>
        <fullName evidence="3">alcohol dehydrogenase</fullName>
        <ecNumber evidence="3">1.1.1.1</ecNumber>
    </recommendedName>
</protein>
<dbReference type="GO" id="GO:0004022">
    <property type="term" value="F:alcohol dehydrogenase (NAD+) activity"/>
    <property type="evidence" value="ECO:0007669"/>
    <property type="project" value="UniProtKB-EC"/>
</dbReference>
<evidence type="ECO:0000259" key="8">
    <source>
        <dbReference type="SMART" id="SM00829"/>
    </source>
</evidence>
<organism evidence="9 10">
    <name type="scientific">Sanghuangporus baumii</name>
    <name type="common">Phellinus baumii</name>
    <dbReference type="NCBI Taxonomy" id="108892"/>
    <lineage>
        <taxon>Eukaryota</taxon>
        <taxon>Fungi</taxon>
        <taxon>Dikarya</taxon>
        <taxon>Basidiomycota</taxon>
        <taxon>Agaricomycotina</taxon>
        <taxon>Agaricomycetes</taxon>
        <taxon>Hymenochaetales</taxon>
        <taxon>Hymenochaetaceae</taxon>
        <taxon>Sanghuangporus</taxon>
    </lineage>
</organism>
<dbReference type="EMBL" id="LNZH02000199">
    <property type="protein sequence ID" value="OCB86738.1"/>
    <property type="molecule type" value="Genomic_DNA"/>
</dbReference>
<dbReference type="Gene3D" id="3.40.50.720">
    <property type="entry name" value="NAD(P)-binding Rossmann-like Domain"/>
    <property type="match status" value="1"/>
</dbReference>
<gene>
    <name evidence="9" type="ORF">A7U60_g6198</name>
</gene>
<dbReference type="SUPFAM" id="SSF50129">
    <property type="entry name" value="GroES-like"/>
    <property type="match status" value="1"/>
</dbReference>
<keyword evidence="5" id="KW-0862">Zinc</keyword>
<dbReference type="EC" id="1.1.1.1" evidence="3"/>
<keyword evidence="4" id="KW-0479">Metal-binding</keyword>
<dbReference type="Gene3D" id="3.90.180.10">
    <property type="entry name" value="Medium-chain alcohol dehydrogenases, catalytic domain"/>
    <property type="match status" value="1"/>
</dbReference>
<comment type="similarity">
    <text evidence="2">Belongs to the zinc-containing alcohol dehydrogenase family.</text>
</comment>
<keyword evidence="10" id="KW-1185">Reference proteome</keyword>
<evidence type="ECO:0000256" key="6">
    <source>
        <dbReference type="ARBA" id="ARBA00023002"/>
    </source>
</evidence>
<dbReference type="OrthoDB" id="1879366at2759"/>
<dbReference type="GO" id="GO:0005737">
    <property type="term" value="C:cytoplasm"/>
    <property type="evidence" value="ECO:0007669"/>
    <property type="project" value="TreeGrafter"/>
</dbReference>